<keyword evidence="3" id="KW-1185">Reference proteome</keyword>
<protein>
    <submittedName>
        <fullName evidence="2">Uncharacterized protein</fullName>
    </submittedName>
</protein>
<dbReference type="InParanoid" id="A0A1Z5R9T0"/>
<organism evidence="2 3">
    <name type="scientific">Sorghum bicolor</name>
    <name type="common">Sorghum</name>
    <name type="synonym">Sorghum vulgare</name>
    <dbReference type="NCBI Taxonomy" id="4558"/>
    <lineage>
        <taxon>Eukaryota</taxon>
        <taxon>Viridiplantae</taxon>
        <taxon>Streptophyta</taxon>
        <taxon>Embryophyta</taxon>
        <taxon>Tracheophyta</taxon>
        <taxon>Spermatophyta</taxon>
        <taxon>Magnoliopsida</taxon>
        <taxon>Liliopsida</taxon>
        <taxon>Poales</taxon>
        <taxon>Poaceae</taxon>
        <taxon>PACMAD clade</taxon>
        <taxon>Panicoideae</taxon>
        <taxon>Andropogonodae</taxon>
        <taxon>Andropogoneae</taxon>
        <taxon>Sorghinae</taxon>
        <taxon>Sorghum</taxon>
    </lineage>
</organism>
<name>A0A1Z5R9T0_SORBI</name>
<gene>
    <name evidence="2" type="ORF">SORBI_3007G137201</name>
</gene>
<reference evidence="3" key="2">
    <citation type="journal article" date="2018" name="Plant J.">
        <title>The Sorghum bicolor reference genome: improved assembly, gene annotations, a transcriptome atlas, and signatures of genome organization.</title>
        <authorList>
            <person name="McCormick R.F."/>
            <person name="Truong S.K."/>
            <person name="Sreedasyam A."/>
            <person name="Jenkins J."/>
            <person name="Shu S."/>
            <person name="Sims D."/>
            <person name="Kennedy M."/>
            <person name="Amirebrahimi M."/>
            <person name="Weers B.D."/>
            <person name="McKinley B."/>
            <person name="Mattison A."/>
            <person name="Morishige D.T."/>
            <person name="Grimwood J."/>
            <person name="Schmutz J."/>
            <person name="Mullet J.E."/>
        </authorList>
    </citation>
    <scope>NUCLEOTIDE SEQUENCE [LARGE SCALE GENOMIC DNA]</scope>
    <source>
        <strain evidence="3">cv. BTx623</strain>
    </source>
</reference>
<evidence type="ECO:0000256" key="1">
    <source>
        <dbReference type="SAM" id="MobiDB-lite"/>
    </source>
</evidence>
<dbReference type="EMBL" id="CM000766">
    <property type="protein sequence ID" value="OQU80508.1"/>
    <property type="molecule type" value="Genomic_DNA"/>
</dbReference>
<feature type="compositionally biased region" description="Basic and acidic residues" evidence="1">
    <location>
        <begin position="42"/>
        <end position="66"/>
    </location>
</feature>
<feature type="region of interest" description="Disordered" evidence="1">
    <location>
        <begin position="1"/>
        <end position="66"/>
    </location>
</feature>
<proteinExistence type="predicted"/>
<sequence>MASKKELMRGTPALTHSLTHRLAATTSHRPFGKGIGEGKGAGIERERESLVDPRESGKGVRQDAKLNAHEEEEQLLLCVCQ</sequence>
<reference evidence="2 3" key="1">
    <citation type="journal article" date="2009" name="Nature">
        <title>The Sorghum bicolor genome and the diversification of grasses.</title>
        <authorList>
            <person name="Paterson A.H."/>
            <person name="Bowers J.E."/>
            <person name="Bruggmann R."/>
            <person name="Dubchak I."/>
            <person name="Grimwood J."/>
            <person name="Gundlach H."/>
            <person name="Haberer G."/>
            <person name="Hellsten U."/>
            <person name="Mitros T."/>
            <person name="Poliakov A."/>
            <person name="Schmutz J."/>
            <person name="Spannagl M."/>
            <person name="Tang H."/>
            <person name="Wang X."/>
            <person name="Wicker T."/>
            <person name="Bharti A.K."/>
            <person name="Chapman J."/>
            <person name="Feltus F.A."/>
            <person name="Gowik U."/>
            <person name="Grigoriev I.V."/>
            <person name="Lyons E."/>
            <person name="Maher C.A."/>
            <person name="Martis M."/>
            <person name="Narechania A."/>
            <person name="Otillar R.P."/>
            <person name="Penning B.W."/>
            <person name="Salamov A.A."/>
            <person name="Wang Y."/>
            <person name="Zhang L."/>
            <person name="Carpita N.C."/>
            <person name="Freeling M."/>
            <person name="Gingle A.R."/>
            <person name="Hash C.T."/>
            <person name="Keller B."/>
            <person name="Klein P."/>
            <person name="Kresovich S."/>
            <person name="McCann M.C."/>
            <person name="Ming R."/>
            <person name="Peterson D.G."/>
            <person name="Mehboob-ur-Rahman"/>
            <person name="Ware D."/>
            <person name="Westhoff P."/>
            <person name="Mayer K.F."/>
            <person name="Messing J."/>
            <person name="Rokhsar D.S."/>
        </authorList>
    </citation>
    <scope>NUCLEOTIDE SEQUENCE [LARGE SCALE GENOMIC DNA]</scope>
    <source>
        <strain evidence="3">cv. BTx623</strain>
    </source>
</reference>
<evidence type="ECO:0000313" key="2">
    <source>
        <dbReference type="EMBL" id="OQU80508.1"/>
    </source>
</evidence>
<dbReference type="AlphaFoldDB" id="A0A1Z5R9T0"/>
<dbReference type="Gramene" id="OQU80508">
    <property type="protein sequence ID" value="OQU80508"/>
    <property type="gene ID" value="SORBI_3007G137201"/>
</dbReference>
<evidence type="ECO:0000313" key="3">
    <source>
        <dbReference type="Proteomes" id="UP000000768"/>
    </source>
</evidence>
<dbReference type="Proteomes" id="UP000000768">
    <property type="component" value="Chromosome 7"/>
</dbReference>
<accession>A0A1Z5R9T0</accession>